<keyword evidence="3" id="KW-0418">Kinase</keyword>
<keyword evidence="1" id="KW-0472">Membrane</keyword>
<accession>A0ABU3L051</accession>
<gene>
    <name evidence="3" type="ORF">RQM65_00340</name>
</gene>
<dbReference type="SUPFAM" id="SSF55874">
    <property type="entry name" value="ATPase domain of HSP90 chaperone/DNA topoisomerase II/histidine kinase"/>
    <property type="match status" value="1"/>
</dbReference>
<feature type="transmembrane region" description="Helical" evidence="1">
    <location>
        <begin position="38"/>
        <end position="61"/>
    </location>
</feature>
<comment type="caution">
    <text evidence="3">The sequence shown here is derived from an EMBL/GenBank/DDBJ whole genome shotgun (WGS) entry which is preliminary data.</text>
</comment>
<dbReference type="PANTHER" id="PTHR34220:SF7">
    <property type="entry name" value="SENSOR HISTIDINE KINASE YPDA"/>
    <property type="match status" value="1"/>
</dbReference>
<dbReference type="Proteomes" id="UP001250656">
    <property type="component" value="Unassembled WGS sequence"/>
</dbReference>
<sequence length="340" mass="38988">MNRKKMLIALWLFLALVTTAQLILTEIYKPGTFSFFDIVVSPIGSLATGIPLLFLVVIPFFDYTAKYSNRIRMGYLAAFAFVYTTVYILILLLIFTIVYGESFEDYKSGILNFGVGNFHNMFKNYLFQVAILYAYEYISKQADLITAKKDLEIELNQSKLQILRSQLQPHFLFNALNSVVSVIDENKRKAQEMLVSLGDILRTSLNTDFRQLIPLSKELEYLENYLSIEKIRYEGQLHYRVEVGEAASRLKVPSLILQPIVENAIKHGFVGLHRPLQIVVSADAQDRTIIVKNNGAELTDNKGNFGLRNVRERLSIYYPGQEPFRIYQEGNWTINKINLG</sequence>
<keyword evidence="1" id="KW-0812">Transmembrane</keyword>
<dbReference type="Gene3D" id="3.30.565.10">
    <property type="entry name" value="Histidine kinase-like ATPase, C-terminal domain"/>
    <property type="match status" value="1"/>
</dbReference>
<evidence type="ECO:0000259" key="2">
    <source>
        <dbReference type="Pfam" id="PF06580"/>
    </source>
</evidence>
<keyword evidence="4" id="KW-1185">Reference proteome</keyword>
<dbReference type="InterPro" id="IPR010559">
    <property type="entry name" value="Sig_transdc_His_kin_internal"/>
</dbReference>
<protein>
    <submittedName>
        <fullName evidence="3">Histidine kinase</fullName>
    </submittedName>
</protein>
<evidence type="ECO:0000313" key="4">
    <source>
        <dbReference type="Proteomes" id="UP001250656"/>
    </source>
</evidence>
<dbReference type="InterPro" id="IPR036890">
    <property type="entry name" value="HATPase_C_sf"/>
</dbReference>
<dbReference type="InterPro" id="IPR050640">
    <property type="entry name" value="Bact_2-comp_sensor_kinase"/>
</dbReference>
<dbReference type="RefSeq" id="WP_314011911.1">
    <property type="nucleotide sequence ID" value="NZ_JAVTTP010000001.1"/>
</dbReference>
<name>A0ABU3L051_9FLAO</name>
<dbReference type="GO" id="GO:0016301">
    <property type="term" value="F:kinase activity"/>
    <property type="evidence" value="ECO:0007669"/>
    <property type="project" value="UniProtKB-KW"/>
</dbReference>
<keyword evidence="3" id="KW-0808">Transferase</keyword>
<evidence type="ECO:0000256" key="1">
    <source>
        <dbReference type="SAM" id="Phobius"/>
    </source>
</evidence>
<organism evidence="3 4">
    <name type="scientific">Pricia mediterranea</name>
    <dbReference type="NCBI Taxonomy" id="3076079"/>
    <lineage>
        <taxon>Bacteria</taxon>
        <taxon>Pseudomonadati</taxon>
        <taxon>Bacteroidota</taxon>
        <taxon>Flavobacteriia</taxon>
        <taxon>Flavobacteriales</taxon>
        <taxon>Flavobacteriaceae</taxon>
        <taxon>Pricia</taxon>
    </lineage>
</organism>
<dbReference type="EMBL" id="JAVTTP010000001">
    <property type="protein sequence ID" value="MDT7827110.1"/>
    <property type="molecule type" value="Genomic_DNA"/>
</dbReference>
<dbReference type="PANTHER" id="PTHR34220">
    <property type="entry name" value="SENSOR HISTIDINE KINASE YPDA"/>
    <property type="match status" value="1"/>
</dbReference>
<keyword evidence="1" id="KW-1133">Transmembrane helix</keyword>
<reference evidence="3 4" key="1">
    <citation type="submission" date="2023-09" db="EMBL/GenBank/DDBJ databases">
        <title>Novel taxa isolated from Blanes Bay.</title>
        <authorList>
            <person name="Rey-Velasco X."/>
            <person name="Lucena T."/>
        </authorList>
    </citation>
    <scope>NUCLEOTIDE SEQUENCE [LARGE SCALE GENOMIC DNA]</scope>
    <source>
        <strain evidence="3 4">S334</strain>
    </source>
</reference>
<feature type="transmembrane region" description="Helical" evidence="1">
    <location>
        <begin position="73"/>
        <end position="99"/>
    </location>
</feature>
<dbReference type="Pfam" id="PF06580">
    <property type="entry name" value="His_kinase"/>
    <property type="match status" value="1"/>
</dbReference>
<proteinExistence type="predicted"/>
<feature type="domain" description="Signal transduction histidine kinase internal region" evidence="2">
    <location>
        <begin position="159"/>
        <end position="236"/>
    </location>
</feature>
<evidence type="ECO:0000313" key="3">
    <source>
        <dbReference type="EMBL" id="MDT7827110.1"/>
    </source>
</evidence>